<comment type="caution">
    <text evidence="3">The sequence shown here is derived from an EMBL/GenBank/DDBJ whole genome shotgun (WGS) entry which is preliminary data.</text>
</comment>
<feature type="domain" description="Xaa-Pro dipeptidyl-peptidase C-terminal" evidence="2">
    <location>
        <begin position="296"/>
        <end position="554"/>
    </location>
</feature>
<dbReference type="SUPFAM" id="SSF49785">
    <property type="entry name" value="Galactose-binding domain-like"/>
    <property type="match status" value="1"/>
</dbReference>
<dbReference type="InterPro" id="IPR050585">
    <property type="entry name" value="Xaa-Pro_dipeptidyl-ppase/CocE"/>
</dbReference>
<dbReference type="InterPro" id="IPR013736">
    <property type="entry name" value="Xaa-Pro_dipept_C"/>
</dbReference>
<gene>
    <name evidence="3" type="ORF">CKO31_05495</name>
</gene>
<reference evidence="3 4" key="1">
    <citation type="journal article" date="2020" name="Microorganisms">
        <title>Osmotic Adaptation and Compatible Solute Biosynthesis of Phototrophic Bacteria as Revealed from Genome Analyses.</title>
        <authorList>
            <person name="Imhoff J.F."/>
            <person name="Rahn T."/>
            <person name="Kunzel S."/>
            <person name="Keller A."/>
            <person name="Neulinger S.C."/>
        </authorList>
    </citation>
    <scope>NUCLEOTIDE SEQUENCE [LARGE SCALE GENOMIC DNA]</scope>
    <source>
        <strain evidence="3 4">DSM 6210</strain>
    </source>
</reference>
<dbReference type="InterPro" id="IPR005674">
    <property type="entry name" value="CocE/Ser_esterase"/>
</dbReference>
<dbReference type="Pfam" id="PF02129">
    <property type="entry name" value="Peptidase_S15"/>
    <property type="match status" value="1"/>
</dbReference>
<dbReference type="InterPro" id="IPR000383">
    <property type="entry name" value="Xaa-Pro-like_dom"/>
</dbReference>
<evidence type="ECO:0000259" key="2">
    <source>
        <dbReference type="SMART" id="SM00939"/>
    </source>
</evidence>
<dbReference type="InterPro" id="IPR029058">
    <property type="entry name" value="AB_hydrolase_fold"/>
</dbReference>
<dbReference type="InterPro" id="IPR008979">
    <property type="entry name" value="Galactose-bd-like_sf"/>
</dbReference>
<dbReference type="Gene3D" id="3.40.50.1820">
    <property type="entry name" value="alpha/beta hydrolase"/>
    <property type="match status" value="1"/>
</dbReference>
<dbReference type="PANTHER" id="PTHR43056:SF10">
    <property type="entry name" value="COCE_NOND FAMILY, PUTATIVE (AFU_ORTHOLOGUE AFUA_7G00600)-RELATED"/>
    <property type="match status" value="1"/>
</dbReference>
<dbReference type="PANTHER" id="PTHR43056">
    <property type="entry name" value="PEPTIDASE S9 PROLYL OLIGOPEPTIDASE"/>
    <property type="match status" value="1"/>
</dbReference>
<dbReference type="EMBL" id="NRRV01000009">
    <property type="protein sequence ID" value="MBK1630206.1"/>
    <property type="molecule type" value="Genomic_DNA"/>
</dbReference>
<dbReference type="Gene3D" id="2.60.120.260">
    <property type="entry name" value="Galactose-binding domain-like"/>
    <property type="match status" value="1"/>
</dbReference>
<dbReference type="SUPFAM" id="SSF53474">
    <property type="entry name" value="alpha/beta-Hydrolases"/>
    <property type="match status" value="1"/>
</dbReference>
<name>A0ABS1CFP7_9GAMM</name>
<organism evidence="3 4">
    <name type="scientific">Thiohalocapsa halophila</name>
    <dbReference type="NCBI Taxonomy" id="69359"/>
    <lineage>
        <taxon>Bacteria</taxon>
        <taxon>Pseudomonadati</taxon>
        <taxon>Pseudomonadota</taxon>
        <taxon>Gammaproteobacteria</taxon>
        <taxon>Chromatiales</taxon>
        <taxon>Chromatiaceae</taxon>
        <taxon>Thiohalocapsa</taxon>
    </lineage>
</organism>
<protein>
    <submittedName>
        <fullName evidence="3">Peptidase S15</fullName>
    </submittedName>
</protein>
<sequence>MPEETSAAAGNHSARPRMIDNIWITLSDGCSVAAKLWLPPDAEDNPVPAVLEYIPYRKRDHKAIRDAEIHGFFAQHGYAGVRVDLRGSGDSEGVLRDEYLQRELDDGLEVLRWIAEQPWCSGKIGLFGLSWGGFNGLQIAALQPPELGAVISVCSSDDRYADDVHYMGGCLLTDNLSWASTMFGFNSCPPDPAVVGERWRAMWLERLAGSGLWIKNWLEHQRRTDFWKHASVCEDYSAIQVPVMAVSGWADGYSNTVFRLLEHLSVPRRGLVGPWGHKYPHMGGPGPAIDFLGECVRWWDQWLKGIDRGIDDDPMLRAWMLDRRDPSSPETTGRWVAEPVWPSPDIAPQAYRLARGALVPDDGSTSTAGAELSIKSPLSVGLFAGKWCSYAETTDLPSDQRLEDGGALVFDTAPLAEDISILGSPEVELELAADRPVAMVAVRLSDIGPDDRATRVTFGVLNLTHRDGHEQPQPLEPGRRYRVRVPLNEVGQRFFAGHRIRLGISSSYFPLAWPSPEPARLTLDAEGCRLYLPLRTPKPEDAELRNLGAPRSAPAPAHTLLVPAERHWTVRHNLANNEVALDVVNNDARVRLDDIGLAFGRNVEERWSYKNERYETVRGEVVHERSFERAGVAGAPDWSARTVTRTILTSTATHFLIRATLDAYEGDVRLFEKSWDEAIPRDLI</sequence>
<evidence type="ECO:0000313" key="3">
    <source>
        <dbReference type="EMBL" id="MBK1630206.1"/>
    </source>
</evidence>
<dbReference type="Gene3D" id="1.10.3020.10">
    <property type="entry name" value="alpha-amino acid ester hydrolase ( Helical cap domain)"/>
    <property type="match status" value="1"/>
</dbReference>
<evidence type="ECO:0000256" key="1">
    <source>
        <dbReference type="ARBA" id="ARBA00022801"/>
    </source>
</evidence>
<dbReference type="Proteomes" id="UP000748752">
    <property type="component" value="Unassembled WGS sequence"/>
</dbReference>
<evidence type="ECO:0000313" key="4">
    <source>
        <dbReference type="Proteomes" id="UP000748752"/>
    </source>
</evidence>
<proteinExistence type="predicted"/>
<keyword evidence="1" id="KW-0378">Hydrolase</keyword>
<dbReference type="NCBIfam" id="TIGR00976">
    <property type="entry name" value="CocE_NonD"/>
    <property type="match status" value="2"/>
</dbReference>
<dbReference type="SMART" id="SM00939">
    <property type="entry name" value="PepX_C"/>
    <property type="match status" value="1"/>
</dbReference>
<dbReference type="Pfam" id="PF08530">
    <property type="entry name" value="PepX_C"/>
    <property type="match status" value="1"/>
</dbReference>
<accession>A0ABS1CFP7</accession>
<keyword evidence="4" id="KW-1185">Reference proteome</keyword>